<feature type="domain" description="ABC3 transporter permease C-terminal" evidence="8">
    <location>
        <begin position="664"/>
        <end position="780"/>
    </location>
</feature>
<evidence type="ECO:0000256" key="7">
    <source>
        <dbReference type="SAM" id="Phobius"/>
    </source>
</evidence>
<feature type="transmembrane region" description="Helical" evidence="7">
    <location>
        <begin position="271"/>
        <end position="293"/>
    </location>
</feature>
<evidence type="ECO:0000256" key="4">
    <source>
        <dbReference type="ARBA" id="ARBA00022692"/>
    </source>
</evidence>
<keyword evidence="5 7" id="KW-1133">Transmembrane helix</keyword>
<evidence type="ECO:0000256" key="5">
    <source>
        <dbReference type="ARBA" id="ARBA00022989"/>
    </source>
</evidence>
<keyword evidence="6 7" id="KW-0472">Membrane</keyword>
<keyword evidence="3" id="KW-1003">Cell membrane</keyword>
<evidence type="ECO:0000313" key="9">
    <source>
        <dbReference type="EMBL" id="TDY56665.1"/>
    </source>
</evidence>
<feature type="transmembrane region" description="Helical" evidence="7">
    <location>
        <begin position="359"/>
        <end position="384"/>
    </location>
</feature>
<dbReference type="PROSITE" id="PS51257">
    <property type="entry name" value="PROKAR_LIPOPROTEIN"/>
    <property type="match status" value="1"/>
</dbReference>
<protein>
    <submittedName>
        <fullName evidence="9">Putative ABC transport system permease protein</fullName>
    </submittedName>
</protein>
<evidence type="ECO:0000256" key="1">
    <source>
        <dbReference type="ARBA" id="ARBA00004651"/>
    </source>
</evidence>
<evidence type="ECO:0000256" key="6">
    <source>
        <dbReference type="ARBA" id="ARBA00023136"/>
    </source>
</evidence>
<feature type="transmembrane region" description="Helical" evidence="7">
    <location>
        <begin position="705"/>
        <end position="726"/>
    </location>
</feature>
<name>A0A4R8M656_9BACT</name>
<feature type="transmembrane region" description="Helical" evidence="7">
    <location>
        <begin position="436"/>
        <end position="456"/>
    </location>
</feature>
<comment type="similarity">
    <text evidence="2">Belongs to the ABC-4 integral membrane protein family. LolC/E subfamily.</text>
</comment>
<keyword evidence="4 7" id="KW-0812">Transmembrane</keyword>
<evidence type="ECO:0000313" key="10">
    <source>
        <dbReference type="Proteomes" id="UP000295066"/>
    </source>
</evidence>
<sequence>MTAMRAIDRKLLRDLSGMKGQMTAIALVMACGLSMMIMARGLVVSLEETERTYYGTSRFADVFCGLKRAPLSLESALSSLPGIAAAETRVTGVLNLDIPGMKEPVDGMVFSLPEDRPQRLNLLHLKAGRLPGPGRRDEIAVSSGFAGAHGFLPGDELEGTVYGVRRRFRITGIAMSPEFIYETRAGEMLPDPRRFGVFWMNSGELSRVLGLEGAFNSLSVRLSPGADGEEVKAGIDRLLEPYGGLTAYDREDHPSAKLMRDEIRQLKGFSVAFPAVFLAVAAFMTSAALTRLVKLQRQQIAQLKAFGYSPFSVGAHFLKFALVPAAAATLLSLTLGMWAGRAFVSLYHRFFQLPYLQFIPDWAALAAGIGATASAVALGVLGAVRRAAALPPAEAMRPEPPADFSPSRLEKMGIHRLVPPSFRMALRNLERRPWQAVFTALGLALAAAIPVLPGAMADGVEYLMESQWSLAQRQDATAALLEPGGPEAFTALARFPGVLSAEPFRAVPVVLRTGHRKWRTAVTGLPRNPELNRLLGRDGREMALPPAGLLMSEKLAEILGLAPGDEVTAEVREGRRPVVRTVLSGTVSDYAGVAVYMEIEALRKLLGEEGTVSGAYLAVDSLRWDDFLAEVKKTPGIASVASTAAVLENFRSTTAEMMGLSQAIYYVFSIIVSFGVIYNGARIALSERGRDLATLRVLGFTRREVSGILVSELALLTLAAVGPGLVLGRWLTEAVMESAGSETMRFPVIITGRTYVMAAATVLLSSLFSFAVVTRRIASLDLLGVLKSGE</sequence>
<evidence type="ECO:0000259" key="8">
    <source>
        <dbReference type="Pfam" id="PF02687"/>
    </source>
</evidence>
<comment type="caution">
    <text evidence="9">The sequence shown here is derived from an EMBL/GenBank/DDBJ whole genome shotgun (WGS) entry which is preliminary data.</text>
</comment>
<dbReference type="EMBL" id="SORI01000018">
    <property type="protein sequence ID" value="TDY56665.1"/>
    <property type="molecule type" value="Genomic_DNA"/>
</dbReference>
<dbReference type="InterPro" id="IPR003838">
    <property type="entry name" value="ABC3_permease_C"/>
</dbReference>
<dbReference type="GO" id="GO:0098797">
    <property type="term" value="C:plasma membrane protein complex"/>
    <property type="evidence" value="ECO:0007669"/>
    <property type="project" value="TreeGrafter"/>
</dbReference>
<gene>
    <name evidence="9" type="ORF">C8D99_11821</name>
</gene>
<feature type="transmembrane region" description="Helical" evidence="7">
    <location>
        <begin position="663"/>
        <end position="685"/>
    </location>
</feature>
<feature type="domain" description="ABC3 transporter permease C-terminal" evidence="8">
    <location>
        <begin position="272"/>
        <end position="388"/>
    </location>
</feature>
<dbReference type="GO" id="GO:0044874">
    <property type="term" value="P:lipoprotein localization to outer membrane"/>
    <property type="evidence" value="ECO:0007669"/>
    <property type="project" value="TreeGrafter"/>
</dbReference>
<reference evidence="9 10" key="1">
    <citation type="submission" date="2019-03" db="EMBL/GenBank/DDBJ databases">
        <title>Genomic Encyclopedia of Type Strains, Phase IV (KMG-IV): sequencing the most valuable type-strain genomes for metagenomic binning, comparative biology and taxonomic classification.</title>
        <authorList>
            <person name="Goeker M."/>
        </authorList>
    </citation>
    <scope>NUCLEOTIDE SEQUENCE [LARGE SCALE GENOMIC DNA]</scope>
    <source>
        <strain evidence="9 10">DSM 25964</strain>
    </source>
</reference>
<dbReference type="AlphaFoldDB" id="A0A4R8M656"/>
<dbReference type="Pfam" id="PF02687">
    <property type="entry name" value="FtsX"/>
    <property type="match status" value="2"/>
</dbReference>
<accession>A0A4R8M656</accession>
<feature type="transmembrane region" description="Helical" evidence="7">
    <location>
        <begin position="313"/>
        <end position="339"/>
    </location>
</feature>
<dbReference type="PANTHER" id="PTHR30489:SF0">
    <property type="entry name" value="LIPOPROTEIN-RELEASING SYSTEM TRANSMEMBRANE PROTEIN LOLE"/>
    <property type="match status" value="1"/>
</dbReference>
<keyword evidence="10" id="KW-1185">Reference proteome</keyword>
<evidence type="ECO:0000256" key="3">
    <source>
        <dbReference type="ARBA" id="ARBA00022475"/>
    </source>
</evidence>
<feature type="transmembrane region" description="Helical" evidence="7">
    <location>
        <begin position="746"/>
        <end position="773"/>
    </location>
</feature>
<comment type="subcellular location">
    <subcellularLocation>
        <location evidence="1">Cell membrane</location>
        <topology evidence="1">Multi-pass membrane protein</topology>
    </subcellularLocation>
</comment>
<evidence type="ECO:0000256" key="2">
    <source>
        <dbReference type="ARBA" id="ARBA00005236"/>
    </source>
</evidence>
<dbReference type="Proteomes" id="UP000295066">
    <property type="component" value="Unassembled WGS sequence"/>
</dbReference>
<organism evidence="9 10">
    <name type="scientific">Aminivibrio pyruvatiphilus</name>
    <dbReference type="NCBI Taxonomy" id="1005740"/>
    <lineage>
        <taxon>Bacteria</taxon>
        <taxon>Thermotogati</taxon>
        <taxon>Synergistota</taxon>
        <taxon>Synergistia</taxon>
        <taxon>Synergistales</taxon>
        <taxon>Aminobacteriaceae</taxon>
        <taxon>Aminivibrio</taxon>
    </lineage>
</organism>
<dbReference type="InterPro" id="IPR051447">
    <property type="entry name" value="Lipoprotein-release_system"/>
</dbReference>
<dbReference type="PANTHER" id="PTHR30489">
    <property type="entry name" value="LIPOPROTEIN-RELEASING SYSTEM TRANSMEMBRANE PROTEIN LOLE"/>
    <property type="match status" value="1"/>
</dbReference>
<proteinExistence type="inferred from homology"/>